<name>A0A4C1ZL49_EUMVA</name>
<organism evidence="2 3">
    <name type="scientific">Eumeta variegata</name>
    <name type="common">Bagworm moth</name>
    <name type="synonym">Eumeta japonica</name>
    <dbReference type="NCBI Taxonomy" id="151549"/>
    <lineage>
        <taxon>Eukaryota</taxon>
        <taxon>Metazoa</taxon>
        <taxon>Ecdysozoa</taxon>
        <taxon>Arthropoda</taxon>
        <taxon>Hexapoda</taxon>
        <taxon>Insecta</taxon>
        <taxon>Pterygota</taxon>
        <taxon>Neoptera</taxon>
        <taxon>Endopterygota</taxon>
        <taxon>Lepidoptera</taxon>
        <taxon>Glossata</taxon>
        <taxon>Ditrysia</taxon>
        <taxon>Tineoidea</taxon>
        <taxon>Psychidae</taxon>
        <taxon>Oiketicinae</taxon>
        <taxon>Eumeta</taxon>
    </lineage>
</organism>
<keyword evidence="2" id="KW-0695">RNA-directed DNA polymerase</keyword>
<reference evidence="2 3" key="1">
    <citation type="journal article" date="2019" name="Commun. Biol.">
        <title>The bagworm genome reveals a unique fibroin gene that provides high tensile strength.</title>
        <authorList>
            <person name="Kono N."/>
            <person name="Nakamura H."/>
            <person name="Ohtoshi R."/>
            <person name="Tomita M."/>
            <person name="Numata K."/>
            <person name="Arakawa K."/>
        </authorList>
    </citation>
    <scope>NUCLEOTIDE SEQUENCE [LARGE SCALE GENOMIC DNA]</scope>
</reference>
<dbReference type="Proteomes" id="UP000299102">
    <property type="component" value="Unassembled WGS sequence"/>
</dbReference>
<dbReference type="GO" id="GO:0003964">
    <property type="term" value="F:RNA-directed DNA polymerase activity"/>
    <property type="evidence" value="ECO:0007669"/>
    <property type="project" value="UniProtKB-KW"/>
</dbReference>
<evidence type="ECO:0000313" key="2">
    <source>
        <dbReference type="EMBL" id="GBP87794.1"/>
    </source>
</evidence>
<protein>
    <submittedName>
        <fullName evidence="2">Probable RNA-directed DNA polymerase from transposon X-element</fullName>
    </submittedName>
</protein>
<dbReference type="SUPFAM" id="SSF56672">
    <property type="entry name" value="DNA/RNA polymerases"/>
    <property type="match status" value="1"/>
</dbReference>
<evidence type="ECO:0000313" key="3">
    <source>
        <dbReference type="Proteomes" id="UP000299102"/>
    </source>
</evidence>
<accession>A0A4C1ZL49</accession>
<dbReference type="InterPro" id="IPR000477">
    <property type="entry name" value="RT_dom"/>
</dbReference>
<feature type="domain" description="Reverse transcriptase" evidence="1">
    <location>
        <begin position="1"/>
        <end position="200"/>
    </location>
</feature>
<dbReference type="Pfam" id="PF00078">
    <property type="entry name" value="RVT_1"/>
    <property type="match status" value="1"/>
</dbReference>
<dbReference type="InterPro" id="IPR043502">
    <property type="entry name" value="DNA/RNA_pol_sf"/>
</dbReference>
<sequence length="341" mass="39430">MVIKLELLAEDSGEFRSPESAREQFFDVAKAFDRVWHAGLIHELYTLEVPDRLVLITHRYISNRHFVFRHEHTIFSKKIIRTGVPQGSTLSPLLYSAYTNDIPRPKTGVQLVLFADDTILFLHGASFNHILPRLQRAIDEPTQWFQLWRIEVNLDKSAAIYFDFSNIKRILVVPYNAPTLCISNSPMPRQHNCKCLGITLDKHLHFRDHIQCVRKLAIFYMSCLSGMIVFAHAAPTALQALQVIQNKFCSRATGAQWYVKNSVLYRNLELRTFSKYMKDASKRFFSIAINHPNPLISAVTSYEAPPENHFLRRLWNAVLDQPDDLTAEFEELNKALENLME</sequence>
<proteinExistence type="predicted"/>
<dbReference type="AlphaFoldDB" id="A0A4C1ZL49"/>
<evidence type="ECO:0000259" key="1">
    <source>
        <dbReference type="PROSITE" id="PS50878"/>
    </source>
</evidence>
<keyword evidence="2" id="KW-0548">Nucleotidyltransferase</keyword>
<dbReference type="PROSITE" id="PS50878">
    <property type="entry name" value="RT_POL"/>
    <property type="match status" value="1"/>
</dbReference>
<keyword evidence="3" id="KW-1185">Reference proteome</keyword>
<keyword evidence="2" id="KW-0808">Transferase</keyword>
<gene>
    <name evidence="2" type="ORF">EVAR_65857_1</name>
</gene>
<dbReference type="EMBL" id="BGZK01001886">
    <property type="protein sequence ID" value="GBP87794.1"/>
    <property type="molecule type" value="Genomic_DNA"/>
</dbReference>
<dbReference type="OrthoDB" id="6627393at2759"/>
<dbReference type="PANTHER" id="PTHR33332">
    <property type="entry name" value="REVERSE TRANSCRIPTASE DOMAIN-CONTAINING PROTEIN"/>
    <property type="match status" value="1"/>
</dbReference>
<dbReference type="STRING" id="151549.A0A4C1ZL49"/>
<comment type="caution">
    <text evidence="2">The sequence shown here is derived from an EMBL/GenBank/DDBJ whole genome shotgun (WGS) entry which is preliminary data.</text>
</comment>